<evidence type="ECO:0000313" key="1">
    <source>
        <dbReference type="EMBL" id="VFQ75293.1"/>
    </source>
</evidence>
<dbReference type="PANTHER" id="PTHR32011">
    <property type="entry name" value="OS08G0472400 PROTEIN"/>
    <property type="match status" value="1"/>
</dbReference>
<sequence length="329" mass="36216">MMGQTPAHVAGLRRLSARAATSSRNSLPSLSSLAGDVIAQLKSSGVRVEPGLSAAEFARAETEFGFRFPPDLRAILSAGLPRAYGFPDWRSSGAARLLLRASLELPLAAVERASPQSKSWGPRPSNPKKAAPVLVPVFHGCYIPCDPCLAGNPLFYVDENRIFCCGSDLLDFFSRKPSDPHRQFSILNTSRLLPRWIEFWSDAASQVITHFGPRKNALYSDEGTERMPEWVEKYLGKIGSALKRGGWDELEVSEMVDVSPSGFVVGERAELYYDRRAVMEALLAKALRLSDFLRSGGWSSKEVSSAFGFDVRAHKCSTKKLSDRVAKYV</sequence>
<protein>
    <recommendedName>
        <fullName evidence="3">Knr4/Smi1-like domain-containing protein</fullName>
    </recommendedName>
</protein>
<dbReference type="AlphaFoldDB" id="A0A484LFU3"/>
<name>A0A484LFU3_9ASTE</name>
<keyword evidence="2" id="KW-1185">Reference proteome</keyword>
<proteinExistence type="predicted"/>
<evidence type="ECO:0000313" key="2">
    <source>
        <dbReference type="Proteomes" id="UP000595140"/>
    </source>
</evidence>
<dbReference type="OrthoDB" id="1888829at2759"/>
<dbReference type="EMBL" id="OOIL02001451">
    <property type="protein sequence ID" value="VFQ75293.1"/>
    <property type="molecule type" value="Genomic_DNA"/>
</dbReference>
<accession>A0A484LFU3</accession>
<dbReference type="PANTHER" id="PTHR32011:SF2">
    <property type="entry name" value="OS08G0472400 PROTEIN"/>
    <property type="match status" value="1"/>
</dbReference>
<dbReference type="Proteomes" id="UP000595140">
    <property type="component" value="Unassembled WGS sequence"/>
</dbReference>
<gene>
    <name evidence="1" type="ORF">CCAM_LOCUS17069</name>
</gene>
<reference evidence="1 2" key="1">
    <citation type="submission" date="2018-04" db="EMBL/GenBank/DDBJ databases">
        <authorList>
            <person name="Vogel A."/>
        </authorList>
    </citation>
    <scope>NUCLEOTIDE SEQUENCE [LARGE SCALE GENOMIC DNA]</scope>
</reference>
<evidence type="ECO:0008006" key="3">
    <source>
        <dbReference type="Google" id="ProtNLM"/>
    </source>
</evidence>
<organism evidence="1 2">
    <name type="scientific">Cuscuta campestris</name>
    <dbReference type="NCBI Taxonomy" id="132261"/>
    <lineage>
        <taxon>Eukaryota</taxon>
        <taxon>Viridiplantae</taxon>
        <taxon>Streptophyta</taxon>
        <taxon>Embryophyta</taxon>
        <taxon>Tracheophyta</taxon>
        <taxon>Spermatophyta</taxon>
        <taxon>Magnoliopsida</taxon>
        <taxon>eudicotyledons</taxon>
        <taxon>Gunneridae</taxon>
        <taxon>Pentapetalae</taxon>
        <taxon>asterids</taxon>
        <taxon>lamiids</taxon>
        <taxon>Solanales</taxon>
        <taxon>Convolvulaceae</taxon>
        <taxon>Cuscuteae</taxon>
        <taxon>Cuscuta</taxon>
        <taxon>Cuscuta subgen. Grammica</taxon>
        <taxon>Cuscuta sect. Cleistogrammica</taxon>
    </lineage>
</organism>